<evidence type="ECO:0000256" key="1">
    <source>
        <dbReference type="SAM" id="Coils"/>
    </source>
</evidence>
<feature type="compositionally biased region" description="Polar residues" evidence="2">
    <location>
        <begin position="225"/>
        <end position="246"/>
    </location>
</feature>
<feature type="region of interest" description="Disordered" evidence="2">
    <location>
        <begin position="771"/>
        <end position="845"/>
    </location>
</feature>
<feature type="compositionally biased region" description="Polar residues" evidence="2">
    <location>
        <begin position="802"/>
        <end position="811"/>
    </location>
</feature>
<dbReference type="EMBL" id="CP144104">
    <property type="protein sequence ID" value="WWC90564.1"/>
    <property type="molecule type" value="Genomic_DNA"/>
</dbReference>
<feature type="compositionally biased region" description="Low complexity" evidence="2">
    <location>
        <begin position="102"/>
        <end position="120"/>
    </location>
</feature>
<feature type="compositionally biased region" description="Low complexity" evidence="2">
    <location>
        <begin position="344"/>
        <end position="360"/>
    </location>
</feature>
<reference evidence="3 4" key="1">
    <citation type="submission" date="2024-01" db="EMBL/GenBank/DDBJ databases">
        <title>Comparative genomics of Cryptococcus and Kwoniella reveals pathogenesis evolution and contrasting modes of karyotype evolution via chromosome fusion or intercentromeric recombination.</title>
        <authorList>
            <person name="Coelho M.A."/>
            <person name="David-Palma M."/>
            <person name="Shea T."/>
            <person name="Bowers K."/>
            <person name="McGinley-Smith S."/>
            <person name="Mohammad A.W."/>
            <person name="Gnirke A."/>
            <person name="Yurkov A.M."/>
            <person name="Nowrousian M."/>
            <person name="Sun S."/>
            <person name="Cuomo C.A."/>
            <person name="Heitman J."/>
        </authorList>
    </citation>
    <scope>NUCLEOTIDE SEQUENCE [LARGE SCALE GENOMIC DNA]</scope>
    <source>
        <strain evidence="3 4">CBS 6074</strain>
    </source>
</reference>
<feature type="coiled-coil region" evidence="1">
    <location>
        <begin position="1470"/>
        <end position="1497"/>
    </location>
</feature>
<feature type="compositionally biased region" description="Gly residues" evidence="2">
    <location>
        <begin position="1538"/>
        <end position="1549"/>
    </location>
</feature>
<gene>
    <name evidence="3" type="ORF">L201_005500</name>
</gene>
<feature type="compositionally biased region" description="Pro residues" evidence="2">
    <location>
        <begin position="635"/>
        <end position="645"/>
    </location>
</feature>
<organism evidence="3 4">
    <name type="scientific">Kwoniella dendrophila CBS 6074</name>
    <dbReference type="NCBI Taxonomy" id="1295534"/>
    <lineage>
        <taxon>Eukaryota</taxon>
        <taxon>Fungi</taxon>
        <taxon>Dikarya</taxon>
        <taxon>Basidiomycota</taxon>
        <taxon>Agaricomycotina</taxon>
        <taxon>Tremellomycetes</taxon>
        <taxon>Tremellales</taxon>
        <taxon>Cryptococcaceae</taxon>
        <taxon>Kwoniella</taxon>
    </lineage>
</organism>
<protein>
    <recommendedName>
        <fullName evidence="5">SH3 domain-containing protein</fullName>
    </recommendedName>
</protein>
<evidence type="ECO:0000256" key="2">
    <source>
        <dbReference type="SAM" id="MobiDB-lite"/>
    </source>
</evidence>
<feature type="region of interest" description="Disordered" evidence="2">
    <location>
        <begin position="76"/>
        <end position="260"/>
    </location>
</feature>
<feature type="compositionally biased region" description="Polar residues" evidence="2">
    <location>
        <begin position="324"/>
        <end position="335"/>
    </location>
</feature>
<dbReference type="Proteomes" id="UP001355207">
    <property type="component" value="Chromosome 7"/>
</dbReference>
<feature type="compositionally biased region" description="Low complexity" evidence="2">
    <location>
        <begin position="1333"/>
        <end position="1353"/>
    </location>
</feature>
<feature type="region of interest" description="Disordered" evidence="2">
    <location>
        <begin position="1156"/>
        <end position="1192"/>
    </location>
</feature>
<feature type="compositionally biased region" description="Polar residues" evidence="2">
    <location>
        <begin position="1169"/>
        <end position="1182"/>
    </location>
</feature>
<feature type="region of interest" description="Disordered" evidence="2">
    <location>
        <begin position="1534"/>
        <end position="1556"/>
    </location>
</feature>
<feature type="region of interest" description="Disordered" evidence="2">
    <location>
        <begin position="742"/>
        <end position="761"/>
    </location>
</feature>
<feature type="region of interest" description="Disordered" evidence="2">
    <location>
        <begin position="635"/>
        <end position="683"/>
    </location>
</feature>
<keyword evidence="1" id="KW-0175">Coiled coil</keyword>
<name>A0AAX4K0C1_9TREE</name>
<feature type="compositionally biased region" description="Pro residues" evidence="2">
    <location>
        <begin position="658"/>
        <end position="670"/>
    </location>
</feature>
<dbReference type="RefSeq" id="XP_066077327.1">
    <property type="nucleotide sequence ID" value="XM_066221230.1"/>
</dbReference>
<feature type="compositionally biased region" description="Low complexity" evidence="2">
    <location>
        <begin position="154"/>
        <end position="166"/>
    </location>
</feature>
<feature type="compositionally biased region" description="Low complexity" evidence="2">
    <location>
        <begin position="819"/>
        <end position="833"/>
    </location>
</feature>
<evidence type="ECO:0000313" key="4">
    <source>
        <dbReference type="Proteomes" id="UP001355207"/>
    </source>
</evidence>
<accession>A0AAX4K0C1</accession>
<evidence type="ECO:0008006" key="5">
    <source>
        <dbReference type="Google" id="ProtNLM"/>
    </source>
</evidence>
<feature type="region of interest" description="Disordered" evidence="2">
    <location>
        <begin position="1220"/>
        <end position="1264"/>
    </location>
</feature>
<proteinExistence type="predicted"/>
<feature type="region of interest" description="Disordered" evidence="2">
    <location>
        <begin position="863"/>
        <end position="882"/>
    </location>
</feature>
<evidence type="ECO:0000313" key="3">
    <source>
        <dbReference type="EMBL" id="WWC90564.1"/>
    </source>
</evidence>
<feature type="compositionally biased region" description="Polar residues" evidence="2">
    <location>
        <begin position="289"/>
        <end position="317"/>
    </location>
</feature>
<feature type="compositionally biased region" description="Basic and acidic residues" evidence="2">
    <location>
        <begin position="76"/>
        <end position="87"/>
    </location>
</feature>
<feature type="compositionally biased region" description="Low complexity" evidence="2">
    <location>
        <begin position="782"/>
        <end position="792"/>
    </location>
</feature>
<dbReference type="GeneID" id="91096170"/>
<feature type="region of interest" description="Disordered" evidence="2">
    <location>
        <begin position="289"/>
        <end position="389"/>
    </location>
</feature>
<sequence length="1556" mass="169047">MALPIGTARPAYSTQPTSTTIVSSTSYNSDYQSNATTLTSITVPDIDSPGIDNKKRRLEPILDVFEESSSIIEMADRYAEERPRRTSMDLSRGPSVRDRASQFEQSQQQQQQKYASSSKSNTNTPRGRPLPQPFDVDMGRTRSTSPLRISRKISSNLSTPNSNNSNQVRRIPVPPATAPLDRLSTQRRTYEFENAPNTSSPSDRLPQKTGKLERGSGSAKRMIQQWESLPSTPQSKQTFDSTSTNPGGDAGPSSIPMGVNGRLMSREYLDQKPLPIPRANQLPASAKFISNQAGPSNSFSINPYSPNKGTTLNPSPLQQQQQQHLRTPTQSNTAANRKRSATLSPTPSSWSISLSPNSPSGGVGGGEKRNKRNGHSPNTGGGRSPLKEMLNKFGGGIQAIKSKAKGKHKEKDKDKYFSRSPSSFGWGSSTENVDYLSEERLGTNGLPGGIVFSDRMGEEEMGSSSKGFSDPNVIRSSAAMYLIPTPCSSVSSWGSWLTSWAILTSNQLQITYCPIFQNPSSGNSTPKRVLSGTNPSNHSGLPSISFDQIPQPEKGTTCDVELEMKDCVEVRSLRRDEVKGRGIPPVPEGVGTEVLEMTWSDGSKRYIGVEGVAGRLGWVSAIWDVLLACKSTQPPALPPPSPLFPPTSLSRASTSHIPPFPPSVPIPSSPYSPSSRNGKVEQSEFQSRLRALEMRSSGSSLPPVQKIGDEWVAGSSLGIPTSDIDSLPLSLPNPNVDLIRQRSASPLGQPKQRADNIGLRDSVQRMFDLGPDLDLTLERPKSTSSSSRQSSEMSERIRAWQPSASPSTSGHDNSRRSFNRMNSNKSETSNTESKSLRLPYDDDNVTDIAAGGREYLKTETMLSFDPNDLNPSRSASQVRKPGPSLLIEQQSRRYGMVGYKNQEQNQLPILEENSTLTDQNNDNHNNDDDDAEVDTFLIKPGGAALTQISHVTFPKPAIGGIQMITQSSLPIIKSSGVSVTSRSSDETRPSTEEMIITPQSRPLSRLTNSTETGLTSISLIDPTPTVIATATAAKLENQSNDISSKIDHVQYDVQNIIANLGELIQDSKEPKEMVIPRELDDKLNLLGLDLKNIENSLQLNNLANTKHEDLDKFSSEEDKLLQVNVKLDNIVKLCEQVLSSKQSNHNIIPSVNTAAIIPAGSGSTDDRSNSPPTSRDTLTASPSEEEKSAGQEVAQIMADLTGGSSKNSPRLVGLQVLHNVSAPPSPKVESDSTLSPPPASHKSPIQDETDNNNKNSIGLPEETTKQVSQVLELVTELKEARTLQTQQTTDIARYLNELNSWLEKFVVNSSGELSNLSKRLNILVGSSADENPSGSSVNGETSSSSASVQSPNSGQPGLPDLVADLHSMMSEQKRRNDSEGLVGQRLDALLGMMGEERERASGQQNTVEQVVGILERQRQDNEMLLRAVATDLTTEIRGERMRFIEAMQQATSVNVSMHVEEFKKLLSTEVNKSMAELGQMREEKKVLEQQISDLFALMAKHGGKGKKNVQPTQQQMRIPPSPLGGIPHQLLASPIYGGSPGLQGQGQGRGLPLPPH</sequence>
<feature type="region of interest" description="Disordered" evidence="2">
    <location>
        <begin position="1327"/>
        <end position="1361"/>
    </location>
</feature>
<keyword evidence="4" id="KW-1185">Reference proteome</keyword>